<dbReference type="EMBL" id="CM047940">
    <property type="protein sequence ID" value="KAI9903753.1"/>
    <property type="molecule type" value="Genomic_DNA"/>
</dbReference>
<comment type="caution">
    <text evidence="1">The sequence shown here is derived from an EMBL/GenBank/DDBJ whole genome shotgun (WGS) entry which is preliminary data.</text>
</comment>
<evidence type="ECO:0000313" key="2">
    <source>
        <dbReference type="Proteomes" id="UP001163324"/>
    </source>
</evidence>
<reference evidence="1" key="1">
    <citation type="submission" date="2022-10" db="EMBL/GenBank/DDBJ databases">
        <title>Complete Genome of Trichothecium roseum strain YXFP-22015, a Plant Pathogen Isolated from Citrus.</title>
        <authorList>
            <person name="Wang Y."/>
            <person name="Zhu L."/>
        </authorList>
    </citation>
    <scope>NUCLEOTIDE SEQUENCE</scope>
    <source>
        <strain evidence="1">YXFP-22015</strain>
    </source>
</reference>
<organism evidence="1 2">
    <name type="scientific">Trichothecium roseum</name>
    <dbReference type="NCBI Taxonomy" id="47278"/>
    <lineage>
        <taxon>Eukaryota</taxon>
        <taxon>Fungi</taxon>
        <taxon>Dikarya</taxon>
        <taxon>Ascomycota</taxon>
        <taxon>Pezizomycotina</taxon>
        <taxon>Sordariomycetes</taxon>
        <taxon>Hypocreomycetidae</taxon>
        <taxon>Hypocreales</taxon>
        <taxon>Hypocreales incertae sedis</taxon>
        <taxon>Trichothecium</taxon>
    </lineage>
</organism>
<sequence>MKHGVRVVATFALQKLPKSKASRGATRNPACQHVMVFYTIPPDMFHDISRVGILASASKGRPVEGPKEWSSEWLSWRDEGEYSGVDIFSDPFGVESAYPLRISGQVVATCTNLVEVALDSSPEMVIWAFSTDGWARSWAIKASTGEGNITRSVVQRDGSLRHVDDEGDVVMVDDDEDG</sequence>
<proteinExistence type="predicted"/>
<keyword evidence="2" id="KW-1185">Reference proteome</keyword>
<accession>A0ACC0VDA8</accession>
<protein>
    <submittedName>
        <fullName evidence="1">Uncharacterized protein</fullName>
    </submittedName>
</protein>
<name>A0ACC0VDA8_9HYPO</name>
<dbReference type="Proteomes" id="UP001163324">
    <property type="component" value="Chromosome 1"/>
</dbReference>
<gene>
    <name evidence="1" type="ORF">N3K66_000282</name>
</gene>
<evidence type="ECO:0000313" key="1">
    <source>
        <dbReference type="EMBL" id="KAI9903753.1"/>
    </source>
</evidence>